<dbReference type="EMBL" id="QMIG01000001">
    <property type="protein sequence ID" value="RAW18998.1"/>
    <property type="molecule type" value="Genomic_DNA"/>
</dbReference>
<comment type="caution">
    <text evidence="8">The sequence shown here is derived from an EMBL/GenBank/DDBJ whole genome shotgun (WGS) entry which is preliminary data.</text>
</comment>
<evidence type="ECO:0000256" key="6">
    <source>
        <dbReference type="ARBA" id="ARBA00023136"/>
    </source>
</evidence>
<dbReference type="PANTHER" id="PTHR33452">
    <property type="entry name" value="OXIDOREDUCTASE CATD-RELATED"/>
    <property type="match status" value="1"/>
</dbReference>
<dbReference type="RefSeq" id="WP_112256713.1">
    <property type="nucleotide sequence ID" value="NZ_QMIG01000001.1"/>
</dbReference>
<keyword evidence="5 7" id="KW-1133">Transmembrane helix</keyword>
<keyword evidence="9" id="KW-1185">Reference proteome</keyword>
<keyword evidence="4 7" id="KW-0812">Transmembrane</keyword>
<dbReference type="OrthoDB" id="1122432at2"/>
<sequence length="153" mass="16492">MAPTRVLHDAGRLLLRAALAVVFVAHGWQKVYDWTIEGTTERFVDMEIPFPEVSAPTVAVLELVGGGLLGLGVLTRLVAVALGSSMIGALVLVHAENGPFVEDGGWELVLVLAAGCMTIALVGPGRVRMDRVLVRWFEKEDDELAEPPPRGRK</sequence>
<dbReference type="InterPro" id="IPR032808">
    <property type="entry name" value="DoxX"/>
</dbReference>
<evidence type="ECO:0000256" key="2">
    <source>
        <dbReference type="ARBA" id="ARBA00006679"/>
    </source>
</evidence>
<dbReference type="AlphaFoldDB" id="A0A329R7C9"/>
<dbReference type="Pfam" id="PF07681">
    <property type="entry name" value="DoxX"/>
    <property type="match status" value="1"/>
</dbReference>
<dbReference type="GO" id="GO:0005886">
    <property type="term" value="C:plasma membrane"/>
    <property type="evidence" value="ECO:0007669"/>
    <property type="project" value="UniProtKB-SubCell"/>
</dbReference>
<gene>
    <name evidence="8" type="ORF">DPM12_02370</name>
</gene>
<evidence type="ECO:0000313" key="8">
    <source>
        <dbReference type="EMBL" id="RAW18998.1"/>
    </source>
</evidence>
<evidence type="ECO:0000256" key="1">
    <source>
        <dbReference type="ARBA" id="ARBA00004651"/>
    </source>
</evidence>
<name>A0A329R7C9_9ACTN</name>
<dbReference type="PANTHER" id="PTHR33452:SF1">
    <property type="entry name" value="INNER MEMBRANE PROTEIN YPHA-RELATED"/>
    <property type="match status" value="1"/>
</dbReference>
<keyword evidence="6 7" id="KW-0472">Membrane</keyword>
<dbReference type="InterPro" id="IPR051907">
    <property type="entry name" value="DoxX-like_oxidoreductase"/>
</dbReference>
<keyword evidence="3" id="KW-1003">Cell membrane</keyword>
<protein>
    <recommendedName>
        <fullName evidence="10">DoxX family protein</fullName>
    </recommendedName>
</protein>
<evidence type="ECO:0000256" key="5">
    <source>
        <dbReference type="ARBA" id="ARBA00022989"/>
    </source>
</evidence>
<organism evidence="8 9">
    <name type="scientific">Phytoactinopolyspora halophila</name>
    <dbReference type="NCBI Taxonomy" id="1981511"/>
    <lineage>
        <taxon>Bacteria</taxon>
        <taxon>Bacillati</taxon>
        <taxon>Actinomycetota</taxon>
        <taxon>Actinomycetes</taxon>
        <taxon>Jiangellales</taxon>
        <taxon>Jiangellaceae</taxon>
        <taxon>Phytoactinopolyspora</taxon>
    </lineage>
</organism>
<comment type="subcellular location">
    <subcellularLocation>
        <location evidence="1">Cell membrane</location>
        <topology evidence="1">Multi-pass membrane protein</topology>
    </subcellularLocation>
</comment>
<feature type="transmembrane region" description="Helical" evidence="7">
    <location>
        <begin position="108"/>
        <end position="127"/>
    </location>
</feature>
<comment type="similarity">
    <text evidence="2">Belongs to the DoxX family.</text>
</comment>
<evidence type="ECO:0000256" key="7">
    <source>
        <dbReference type="SAM" id="Phobius"/>
    </source>
</evidence>
<feature type="transmembrane region" description="Helical" evidence="7">
    <location>
        <begin position="78"/>
        <end position="96"/>
    </location>
</feature>
<evidence type="ECO:0000256" key="4">
    <source>
        <dbReference type="ARBA" id="ARBA00022692"/>
    </source>
</evidence>
<evidence type="ECO:0000313" key="9">
    <source>
        <dbReference type="Proteomes" id="UP000250462"/>
    </source>
</evidence>
<feature type="transmembrane region" description="Helical" evidence="7">
    <location>
        <begin position="53"/>
        <end position="71"/>
    </location>
</feature>
<evidence type="ECO:0008006" key="10">
    <source>
        <dbReference type="Google" id="ProtNLM"/>
    </source>
</evidence>
<evidence type="ECO:0000256" key="3">
    <source>
        <dbReference type="ARBA" id="ARBA00022475"/>
    </source>
</evidence>
<accession>A0A329R7C9</accession>
<proteinExistence type="inferred from homology"/>
<reference evidence="8 9" key="1">
    <citation type="submission" date="2018-06" db="EMBL/GenBank/DDBJ databases">
        <title>Phytoactinopolyspora halophila sp. nov., a novel halophilic actinomycete isolated from a saline soil in China.</title>
        <authorList>
            <person name="Tang S.-K."/>
        </authorList>
    </citation>
    <scope>NUCLEOTIDE SEQUENCE [LARGE SCALE GENOMIC DNA]</scope>
    <source>
        <strain evidence="8 9">YIM 96934</strain>
    </source>
</reference>
<dbReference type="Proteomes" id="UP000250462">
    <property type="component" value="Unassembled WGS sequence"/>
</dbReference>